<feature type="region of interest" description="Disordered" evidence="2">
    <location>
        <begin position="900"/>
        <end position="924"/>
    </location>
</feature>
<feature type="domain" description="Telomerase activating protein Est1-like N-terminal" evidence="4">
    <location>
        <begin position="109"/>
        <end position="247"/>
    </location>
</feature>
<name>A0A0A2KGL4_PENIT</name>
<protein>
    <recommendedName>
        <fullName evidence="1">Nonsense-mediated mRNA decay factor</fullName>
    </recommendedName>
</protein>
<keyword evidence="1" id="KW-0539">Nucleus</keyword>
<evidence type="ECO:0000256" key="2">
    <source>
        <dbReference type="SAM" id="MobiDB-lite"/>
    </source>
</evidence>
<accession>A0A0A2KGL4</accession>
<dbReference type="InterPro" id="IPR018834">
    <property type="entry name" value="DNA/RNA-bd_Est1-type"/>
</dbReference>
<dbReference type="Pfam" id="PF10374">
    <property type="entry name" value="EST1"/>
    <property type="match status" value="1"/>
</dbReference>
<dbReference type="HOGENOM" id="CLU_013363_1_0_1"/>
<proteinExistence type="predicted"/>
<reference evidence="5 6" key="1">
    <citation type="journal article" date="2015" name="Mol. Plant Microbe Interact.">
        <title>Genome, transcriptome, and functional analyses of Penicillium expansum provide new insights into secondary metabolism and pathogenicity.</title>
        <authorList>
            <person name="Ballester A.R."/>
            <person name="Marcet-Houben M."/>
            <person name="Levin E."/>
            <person name="Sela N."/>
            <person name="Selma-Lazaro C."/>
            <person name="Carmona L."/>
            <person name="Wisniewski M."/>
            <person name="Droby S."/>
            <person name="Gonzalez-Candelas L."/>
            <person name="Gabaldon T."/>
        </authorList>
    </citation>
    <scope>NUCLEOTIDE SEQUENCE [LARGE SCALE GENOMIC DNA]</scope>
    <source>
        <strain evidence="5 6">PHI-1</strain>
    </source>
</reference>
<evidence type="ECO:0000313" key="6">
    <source>
        <dbReference type="Proteomes" id="UP000030104"/>
    </source>
</evidence>
<dbReference type="OMA" id="QTPPCGQ"/>
<dbReference type="AlphaFoldDB" id="A0A0A2KGL4"/>
<keyword evidence="1" id="KW-0866">Nonsense-mediated mRNA decay</keyword>
<dbReference type="Proteomes" id="UP000030104">
    <property type="component" value="Unassembled WGS sequence"/>
</dbReference>
<comment type="function">
    <text evidence="1">Plays a role in nonsense-mediated mRNA decay.</text>
</comment>
<dbReference type="OrthoDB" id="69928at2759"/>
<dbReference type="EMBL" id="JQGA01001455">
    <property type="protein sequence ID" value="KGO66036.1"/>
    <property type="molecule type" value="Genomic_DNA"/>
</dbReference>
<comment type="caution">
    <text evidence="5">The sequence shown here is derived from an EMBL/GenBank/DDBJ whole genome shotgun (WGS) entry which is preliminary data.</text>
</comment>
<feature type="region of interest" description="Disordered" evidence="2">
    <location>
        <begin position="750"/>
        <end position="792"/>
    </location>
</feature>
<dbReference type="PANTHER" id="PTHR15696">
    <property type="entry name" value="SMG-7 SUPPRESSOR WITH MORPHOLOGICAL EFFECT ON GENITALIA PROTEIN 7"/>
    <property type="match status" value="1"/>
</dbReference>
<dbReference type="STRING" id="40296.A0A0A2KGL4"/>
<keyword evidence="6" id="KW-1185">Reference proteome</keyword>
<dbReference type="Pfam" id="PF10373">
    <property type="entry name" value="EST1_DNA_bind"/>
    <property type="match status" value="1"/>
</dbReference>
<dbReference type="PANTHER" id="PTHR15696:SF36">
    <property type="entry name" value="NONSENSE-MEDIATED MRNA DECAY FACTOR"/>
    <property type="match status" value="1"/>
</dbReference>
<dbReference type="InterPro" id="IPR019458">
    <property type="entry name" value="Est1-like_N"/>
</dbReference>
<dbReference type="InterPro" id="IPR045153">
    <property type="entry name" value="Est1/Ebs1-like"/>
</dbReference>
<dbReference type="GO" id="GO:0000184">
    <property type="term" value="P:nuclear-transcribed mRNA catabolic process, nonsense-mediated decay"/>
    <property type="evidence" value="ECO:0007669"/>
    <property type="project" value="UniProtKB-KW"/>
</dbReference>
<dbReference type="PhylomeDB" id="A0A0A2KGL4"/>
<feature type="domain" description="DNA/RNA-binding" evidence="3">
    <location>
        <begin position="260"/>
        <end position="542"/>
    </location>
</feature>
<evidence type="ECO:0000256" key="1">
    <source>
        <dbReference type="RuleBase" id="RU369098"/>
    </source>
</evidence>
<gene>
    <name evidence="5" type="ORF">PITC_052360</name>
</gene>
<dbReference type="GO" id="GO:0005634">
    <property type="term" value="C:nucleus"/>
    <property type="evidence" value="ECO:0007669"/>
    <property type="project" value="UniProtKB-SubCell"/>
</dbReference>
<dbReference type="InterPro" id="IPR011990">
    <property type="entry name" value="TPR-like_helical_dom_sf"/>
</dbReference>
<sequence>MHFHTQLGSHPHQRALSCLSHTDGSSAAHIPSHSHLTGEVDARDPRANFLMAPSFTDAWKTAIEAEKELLQCFSQERRTFDEFEHFLSEFRTYSQNAILLDFNAAREADVESRLWDAHLKVNNRFRKQLLRFREEHGKKKPVERRKLERHYLDFIKSSQRFYRGYIQHLSSRFGGIVELERVARKFSFESKTGTQAARRVYRHADPRFLLDLSGQPPIKPSNDLRKLILQSCHATLIRLGDLSRYRESELVIKDRNWGPAIGYYDLASVINPASGASQNQLAIIALADGNHLRATYHLYRALSAQEPHPTAKGNLEIELRKIMSAWAKRELIRPEDAGIPGRALTPWFLYLHAKCYKGTDFPEHDELESEVLSQLAVEIRERSLEGTLQKFCLINIAAEDFAKVRSIEESILEARVFFQRINVKTFFTLLQILLVELERTASFEDPNSKDAMPIPDKVSVVARRILPALRHYSSWLLTNSQSLVEQKEEKDSALSIQIKEFWKIYAGTLSLLASSFDVVSLPEVDYLLEEDEESLGFAPLDQDATSRRYVGSGDRPKPRMHDLGIERSHPNMEMLYRIREFVIDGLDLVVRGKIPVALVDSEDKKTFIYQEEDLPPQFYSSPHGRQHALSAASIEREDIPQAVQNPYSAAEAQSLFGGSQSASASMSANMHQIVEGVERLVDSDTYETPPNDQFAFLSSGEISTPTHVSPIANAYPFRDENSPPLSTPMAPPPGLGPPVVNAAEPLRVPPAQSYTPRPAIPSLPSIWTPLRDTASPRTPPGLGPQPGQRAPLHPMAARNAMASERSPSQDQLANELMLRQHLMAQTQFSNTLDVGSMPTTWASSNISHARPAASGWDHGRATFGAFELPSQTTPSSLGHPSWANEAFIASSLAGATPYSSGIGGRKPGTQLGAVGQTPPCGQGG</sequence>
<evidence type="ECO:0000313" key="5">
    <source>
        <dbReference type="EMBL" id="KGO66036.1"/>
    </source>
</evidence>
<evidence type="ECO:0000259" key="4">
    <source>
        <dbReference type="Pfam" id="PF10374"/>
    </source>
</evidence>
<comment type="subcellular location">
    <subcellularLocation>
        <location evidence="1">Nucleus</location>
    </subcellularLocation>
</comment>
<dbReference type="Gene3D" id="1.25.40.10">
    <property type="entry name" value="Tetratricopeptide repeat domain"/>
    <property type="match status" value="1"/>
</dbReference>
<dbReference type="SUPFAM" id="SSF48452">
    <property type="entry name" value="TPR-like"/>
    <property type="match status" value="1"/>
</dbReference>
<evidence type="ECO:0000259" key="3">
    <source>
        <dbReference type="Pfam" id="PF10373"/>
    </source>
</evidence>
<organism evidence="5 6">
    <name type="scientific">Penicillium italicum</name>
    <name type="common">Blue mold</name>
    <dbReference type="NCBI Taxonomy" id="40296"/>
    <lineage>
        <taxon>Eukaryota</taxon>
        <taxon>Fungi</taxon>
        <taxon>Dikarya</taxon>
        <taxon>Ascomycota</taxon>
        <taxon>Pezizomycotina</taxon>
        <taxon>Eurotiomycetes</taxon>
        <taxon>Eurotiomycetidae</taxon>
        <taxon>Eurotiales</taxon>
        <taxon>Aspergillaceae</taxon>
        <taxon>Penicillium</taxon>
    </lineage>
</organism>